<feature type="compositionally biased region" description="Basic and acidic residues" evidence="1">
    <location>
        <begin position="515"/>
        <end position="524"/>
    </location>
</feature>
<dbReference type="AlphaFoldDB" id="A0AAV9VHX9"/>
<reference evidence="2 3" key="1">
    <citation type="submission" date="2019-10" db="EMBL/GenBank/DDBJ databases">
        <authorList>
            <person name="Palmer J.M."/>
        </authorList>
    </citation>
    <scope>NUCLEOTIDE SEQUENCE [LARGE SCALE GENOMIC DNA]</scope>
    <source>
        <strain evidence="2 3">TWF730</strain>
    </source>
</reference>
<dbReference type="InterPro" id="IPR004354">
    <property type="entry name" value="Meiotic_Rec114"/>
</dbReference>
<protein>
    <submittedName>
        <fullName evidence="2">Uncharacterized protein</fullName>
    </submittedName>
</protein>
<feature type="compositionally biased region" description="Basic residues" evidence="1">
    <location>
        <begin position="622"/>
        <end position="635"/>
    </location>
</feature>
<name>A0AAV9VHX9_9PEZI</name>
<proteinExistence type="predicted"/>
<dbReference type="Pfam" id="PF03525">
    <property type="entry name" value="Meiotic_rec114"/>
    <property type="match status" value="1"/>
</dbReference>
<organism evidence="2 3">
    <name type="scientific">Orbilia blumenaviensis</name>
    <dbReference type="NCBI Taxonomy" id="1796055"/>
    <lineage>
        <taxon>Eukaryota</taxon>
        <taxon>Fungi</taxon>
        <taxon>Dikarya</taxon>
        <taxon>Ascomycota</taxon>
        <taxon>Pezizomycotina</taxon>
        <taxon>Orbiliomycetes</taxon>
        <taxon>Orbiliales</taxon>
        <taxon>Orbiliaceae</taxon>
        <taxon>Orbilia</taxon>
    </lineage>
</organism>
<feature type="compositionally biased region" description="Basic residues" evidence="1">
    <location>
        <begin position="565"/>
        <end position="577"/>
    </location>
</feature>
<comment type="caution">
    <text evidence="2">The sequence shown here is derived from an EMBL/GenBank/DDBJ whole genome shotgun (WGS) entry which is preliminary data.</text>
</comment>
<evidence type="ECO:0000256" key="1">
    <source>
        <dbReference type="SAM" id="MobiDB-lite"/>
    </source>
</evidence>
<sequence length="750" mass="80758">MASSTISFPLERYSSCDVPMSQADAKAQWIHHSARDHLYLVLQHEGPLEQPSDPKFPCMTKLTVKVIWRAMTLESINISDILIQESGYIDHQNIVCMIRAPSMALKFVNLRTQNLHRMQVRFCKQEDFQPAIASLEQFGCPVQQYVVESGQASQQQQQKGSGSPYERPNTATSITGAGNYVHYPRPDTASSAHYSRDNVQTGSGDSIEQRTPLFPQTVGLSATGSESYGPYLRVQTSFSEPPRVLMQRHQNPDRFSVKQNVGSSPPPRPVKQASSILRAADIGTPNPFLGQRRISFQEPSKPYSSPLTSHVFNAQLAAAVAASQLSSPIDGSPFDLTADDNGAIPRPHSPAYILSTASAFGSTVDDNAQRNMAGPISSSLPRAQADTSVPVSRGTLTSAGTIFGQGSQVPEPVVPASQQVDSSPLRVPFLDDEGIPPRRTLPDFDKINKVHGDKPLPSSARKISSTFKVCKDAGSGPNTPALKRKGRCEDDTELLNSSVGSVVVKRPKFNPPPLKRKESVREDTEVLGDETPIRSLTLKRPRFSPPLKPRGDGTGPPDTPTRNVTIKRRGRPALKRKGPCEGGPELEGGSTPAPAKRLKLTPPAPTKKTPAGITPEPVAKPTVRRKATAATKPKKTAAAVAAVATPATPIPSPPKGGVLKETSPSKLNGGPKTPHPANVKIPKASGRRVRRANQGLDGEIDEKLLCQLLNSDKHLEMLEKLEGVWAKTGFKARIRASTLLGGGKADDGKS</sequence>
<evidence type="ECO:0000313" key="3">
    <source>
        <dbReference type="Proteomes" id="UP001373714"/>
    </source>
</evidence>
<feature type="compositionally biased region" description="Basic and acidic residues" evidence="1">
    <location>
        <begin position="440"/>
        <end position="454"/>
    </location>
</feature>
<dbReference type="Proteomes" id="UP001373714">
    <property type="component" value="Unassembled WGS sequence"/>
</dbReference>
<feature type="compositionally biased region" description="Polar residues" evidence="1">
    <location>
        <begin position="188"/>
        <end position="206"/>
    </location>
</feature>
<feature type="region of interest" description="Disordered" evidence="1">
    <location>
        <begin position="365"/>
        <end position="460"/>
    </location>
</feature>
<gene>
    <name evidence="2" type="ORF">TWF730_005280</name>
</gene>
<dbReference type="GO" id="GO:0007131">
    <property type="term" value="P:reciprocal meiotic recombination"/>
    <property type="evidence" value="ECO:0007669"/>
    <property type="project" value="InterPro"/>
</dbReference>
<accession>A0AAV9VHX9</accession>
<feature type="compositionally biased region" description="Low complexity" evidence="1">
    <location>
        <begin position="151"/>
        <end position="163"/>
    </location>
</feature>
<feature type="region of interest" description="Disordered" evidence="1">
    <location>
        <begin position="504"/>
        <end position="680"/>
    </location>
</feature>
<feature type="compositionally biased region" description="Polar residues" evidence="1">
    <location>
        <begin position="365"/>
        <end position="408"/>
    </location>
</feature>
<evidence type="ECO:0000313" key="2">
    <source>
        <dbReference type="EMBL" id="KAK6361560.1"/>
    </source>
</evidence>
<dbReference type="EMBL" id="JAVHNS010000002">
    <property type="protein sequence ID" value="KAK6361560.1"/>
    <property type="molecule type" value="Genomic_DNA"/>
</dbReference>
<feature type="region of interest" description="Disordered" evidence="1">
    <location>
        <begin position="151"/>
        <end position="212"/>
    </location>
</feature>
<feature type="compositionally biased region" description="Low complexity" evidence="1">
    <location>
        <begin position="636"/>
        <end position="647"/>
    </location>
</feature>
<keyword evidence="3" id="KW-1185">Reference proteome</keyword>